<dbReference type="InterPro" id="IPR020103">
    <property type="entry name" value="PsdUridine_synth_cat_dom_sf"/>
</dbReference>
<dbReference type="GO" id="GO:0160142">
    <property type="term" value="F:23S rRNA pseudouridine(746) synthase activity"/>
    <property type="evidence" value="ECO:0007669"/>
    <property type="project" value="UniProtKB-EC"/>
</dbReference>
<evidence type="ECO:0000313" key="18">
    <source>
        <dbReference type="Proteomes" id="UP000229340"/>
    </source>
</evidence>
<accession>A0A2D2LW90</accession>
<dbReference type="PANTHER" id="PTHR21600:SF91">
    <property type="entry name" value="DUAL-SPECIFICITY RNA PSEUDOURIDINE SYNTHASE RLUA"/>
    <property type="match status" value="1"/>
</dbReference>
<dbReference type="AlphaFoldDB" id="A0A2D2LW90"/>
<dbReference type="Proteomes" id="UP000229340">
    <property type="component" value="Chromosome"/>
</dbReference>
<dbReference type="InterPro" id="IPR050188">
    <property type="entry name" value="RluA_PseudoU_synthase"/>
</dbReference>
<keyword evidence="2" id="KW-0698">rRNA processing</keyword>
<dbReference type="GO" id="GO:0160151">
    <property type="term" value="F:tRNA pseudouridine(32) synthase activity"/>
    <property type="evidence" value="ECO:0007669"/>
    <property type="project" value="UniProtKB-EC"/>
</dbReference>
<organism evidence="17 18">
    <name type="scientific">Faucicola osloensis</name>
    <name type="common">Moraxella osloensis</name>
    <dbReference type="NCBI Taxonomy" id="34062"/>
    <lineage>
        <taxon>Bacteria</taxon>
        <taxon>Pseudomonadati</taxon>
        <taxon>Pseudomonadota</taxon>
        <taxon>Gammaproteobacteria</taxon>
        <taxon>Moraxellales</taxon>
        <taxon>Moraxellaceae</taxon>
        <taxon>Faucicola</taxon>
    </lineage>
</organism>
<dbReference type="PANTHER" id="PTHR21600">
    <property type="entry name" value="MITOCHONDRIAL RNA PSEUDOURIDINE SYNTHASE"/>
    <property type="match status" value="1"/>
</dbReference>
<evidence type="ECO:0000256" key="5">
    <source>
        <dbReference type="ARBA" id="ARBA00036184"/>
    </source>
</evidence>
<protein>
    <recommendedName>
        <fullName evidence="10">Dual-specificity RNA pseudouridine synthase RluA</fullName>
        <ecNumber evidence="8">5.4.99.28</ecNumber>
        <ecNumber evidence="9">5.4.99.29</ecNumber>
    </recommendedName>
    <alternativeName>
        <fullName evidence="11">23S rRNA pseudouridine(746) synthase</fullName>
    </alternativeName>
    <alternativeName>
        <fullName evidence="14">Ribosomal large subunit pseudouridine synthase A</fullName>
    </alternativeName>
    <alternativeName>
        <fullName evidence="13">rRNA pseudouridylate synthase A</fullName>
    </alternativeName>
    <alternativeName>
        <fullName evidence="15">rRNA-uridine isomerase A</fullName>
    </alternativeName>
    <alternativeName>
        <fullName evidence="12">tRNA pseudouridine(32) synthase</fullName>
    </alternativeName>
</protein>
<dbReference type="Pfam" id="PF00849">
    <property type="entry name" value="PseudoU_synth_2"/>
    <property type="match status" value="1"/>
</dbReference>
<evidence type="ECO:0000256" key="14">
    <source>
        <dbReference type="ARBA" id="ARBA00042883"/>
    </source>
</evidence>
<sequence length="243" mass="28026">MRQLPQALTPESIAQRNLEESQQPQSFFDDFAKSVTLYRDDDIWVIDKPHGLLSVDGKALKVSLQSRLLKADPNVKLIHRLDMDTSGIIIFARHSEAQTHISKQFIERIPSKEYQALVWGTLPQQGEIDVPVRYDPPQKPKHIVDMNWDKRAYTKYETLHHELREGKAVSRVALYPVTGRSHQLRVHMLHIGHVMLGDPIYAQDVLDGQAFDLSPRLCLHAHKLRLKHPNTGVWMEWESPVPF</sequence>
<dbReference type="GO" id="GO:0000455">
    <property type="term" value="P:enzyme-directed rRNA pseudouridine synthesis"/>
    <property type="evidence" value="ECO:0007669"/>
    <property type="project" value="TreeGrafter"/>
</dbReference>
<dbReference type="RefSeq" id="WP_100270470.1">
    <property type="nucleotide sequence ID" value="NZ_CP024443.1"/>
</dbReference>
<dbReference type="SUPFAM" id="SSF55120">
    <property type="entry name" value="Pseudouridine synthase"/>
    <property type="match status" value="1"/>
</dbReference>
<evidence type="ECO:0000256" key="1">
    <source>
        <dbReference type="ARBA" id="ARBA00010876"/>
    </source>
</evidence>
<dbReference type="PROSITE" id="PS01129">
    <property type="entry name" value="PSI_RLU"/>
    <property type="match status" value="1"/>
</dbReference>
<evidence type="ECO:0000256" key="10">
    <source>
        <dbReference type="ARBA" id="ARBA00039988"/>
    </source>
</evidence>
<dbReference type="GO" id="GO:0008033">
    <property type="term" value="P:tRNA processing"/>
    <property type="evidence" value="ECO:0007669"/>
    <property type="project" value="UniProtKB-KW"/>
</dbReference>
<evidence type="ECO:0000256" key="4">
    <source>
        <dbReference type="ARBA" id="ARBA00023235"/>
    </source>
</evidence>
<proteinExistence type="inferred from homology"/>
<comment type="catalytic activity">
    <reaction evidence="5">
        <text>uridine(32) in tRNA = pseudouridine(32) in tRNA</text>
        <dbReference type="Rhea" id="RHEA:42544"/>
        <dbReference type="Rhea" id="RHEA-COMP:10107"/>
        <dbReference type="Rhea" id="RHEA-COMP:10108"/>
        <dbReference type="ChEBI" id="CHEBI:65314"/>
        <dbReference type="ChEBI" id="CHEBI:65315"/>
        <dbReference type="EC" id="5.4.99.28"/>
    </reaction>
</comment>
<dbReference type="InterPro" id="IPR006145">
    <property type="entry name" value="PsdUridine_synth_RsuA/RluA"/>
</dbReference>
<evidence type="ECO:0000259" key="16">
    <source>
        <dbReference type="Pfam" id="PF00849"/>
    </source>
</evidence>
<gene>
    <name evidence="17" type="ORF">NP7_08485</name>
</gene>
<dbReference type="STRING" id="34062.AXE82_04640"/>
<dbReference type="CDD" id="cd02869">
    <property type="entry name" value="PseudoU_synth_RluA_like"/>
    <property type="match status" value="1"/>
</dbReference>
<keyword evidence="4" id="KW-0413">Isomerase</keyword>
<evidence type="ECO:0000256" key="2">
    <source>
        <dbReference type="ARBA" id="ARBA00022552"/>
    </source>
</evidence>
<comment type="function">
    <text evidence="7">Dual specificity enzyme that catalyzes the synthesis of pseudouridine from uracil-746 in 23S ribosomal RNA and from uracil-32 in the anticodon stem and loop of transfer RNAs.</text>
</comment>
<evidence type="ECO:0000256" key="12">
    <source>
        <dbReference type="ARBA" id="ARBA00042372"/>
    </source>
</evidence>
<name>A0A2D2LW90_FAUOS</name>
<reference evidence="18" key="1">
    <citation type="submission" date="2017-11" db="EMBL/GenBank/DDBJ databases">
        <title>Complete genome sequence of Moraxella osloensis NP7 isolated from human skin.</title>
        <authorList>
            <person name="Lee K."/>
            <person name="Lim J.Y."/>
            <person name="Hwang I."/>
        </authorList>
    </citation>
    <scope>NUCLEOTIDE SEQUENCE [LARGE SCALE GENOMIC DNA]</scope>
    <source>
        <strain evidence="18">NP7</strain>
    </source>
</reference>
<evidence type="ECO:0000256" key="13">
    <source>
        <dbReference type="ARBA" id="ARBA00042844"/>
    </source>
</evidence>
<dbReference type="Gene3D" id="3.30.2350.10">
    <property type="entry name" value="Pseudouridine synthase"/>
    <property type="match status" value="1"/>
</dbReference>
<evidence type="ECO:0000313" key="17">
    <source>
        <dbReference type="EMBL" id="ATR79282.1"/>
    </source>
</evidence>
<evidence type="ECO:0000256" key="11">
    <source>
        <dbReference type="ARBA" id="ARBA00041266"/>
    </source>
</evidence>
<keyword evidence="3" id="KW-0819">tRNA processing</keyword>
<evidence type="ECO:0000256" key="7">
    <source>
        <dbReference type="ARBA" id="ARBA00037305"/>
    </source>
</evidence>
<evidence type="ECO:0000256" key="6">
    <source>
        <dbReference type="ARBA" id="ARBA00036916"/>
    </source>
</evidence>
<dbReference type="EC" id="5.4.99.28" evidence="8"/>
<feature type="domain" description="Pseudouridine synthase RsuA/RluA-like" evidence="16">
    <location>
        <begin position="43"/>
        <end position="190"/>
    </location>
</feature>
<evidence type="ECO:0000256" key="3">
    <source>
        <dbReference type="ARBA" id="ARBA00022694"/>
    </source>
</evidence>
<comment type="catalytic activity">
    <reaction evidence="6">
        <text>uridine(746) in 23S rRNA = pseudouridine(746) in 23S rRNA</text>
        <dbReference type="Rhea" id="RHEA:42548"/>
        <dbReference type="Rhea" id="RHEA-COMP:10109"/>
        <dbReference type="Rhea" id="RHEA-COMP:10110"/>
        <dbReference type="ChEBI" id="CHEBI:65314"/>
        <dbReference type="ChEBI" id="CHEBI:65315"/>
        <dbReference type="EC" id="5.4.99.29"/>
    </reaction>
</comment>
<dbReference type="InterPro" id="IPR006224">
    <property type="entry name" value="PsdUridine_synth_RluA-like_CS"/>
</dbReference>
<dbReference type="EMBL" id="CP024443">
    <property type="protein sequence ID" value="ATR79282.1"/>
    <property type="molecule type" value="Genomic_DNA"/>
</dbReference>
<evidence type="ECO:0000256" key="8">
    <source>
        <dbReference type="ARBA" id="ARBA00038944"/>
    </source>
</evidence>
<dbReference type="EC" id="5.4.99.29" evidence="9"/>
<comment type="similarity">
    <text evidence="1">Belongs to the pseudouridine synthase RluA family.</text>
</comment>
<dbReference type="GO" id="GO:0003723">
    <property type="term" value="F:RNA binding"/>
    <property type="evidence" value="ECO:0007669"/>
    <property type="project" value="InterPro"/>
</dbReference>
<evidence type="ECO:0000256" key="15">
    <source>
        <dbReference type="ARBA" id="ARBA00043143"/>
    </source>
</evidence>
<evidence type="ECO:0000256" key="9">
    <source>
        <dbReference type="ARBA" id="ARBA00038945"/>
    </source>
</evidence>